<dbReference type="PANTHER" id="PTHR31286:SF167">
    <property type="entry name" value="OS09G0268800 PROTEIN"/>
    <property type="match status" value="1"/>
</dbReference>
<feature type="domain" description="DUF4283" evidence="2">
    <location>
        <begin position="37"/>
        <end position="116"/>
    </location>
</feature>
<keyword evidence="5" id="KW-1185">Reference proteome</keyword>
<comment type="caution">
    <text evidence="4">The sequence shown here is derived from an EMBL/GenBank/DDBJ whole genome shotgun (WGS) entry which is preliminary data.</text>
</comment>
<feature type="region of interest" description="Disordered" evidence="1">
    <location>
        <begin position="614"/>
        <end position="633"/>
    </location>
</feature>
<proteinExistence type="predicted"/>
<feature type="region of interest" description="Disordered" evidence="1">
    <location>
        <begin position="402"/>
        <end position="421"/>
    </location>
</feature>
<reference evidence="4 5" key="1">
    <citation type="journal article" date="2020" name="bioRxiv">
        <title>Sequence and annotation of 42 cannabis genomes reveals extensive copy number variation in cannabinoid synthesis and pathogen resistance genes.</title>
        <authorList>
            <person name="Mckernan K.J."/>
            <person name="Helbert Y."/>
            <person name="Kane L.T."/>
            <person name="Ebling H."/>
            <person name="Zhang L."/>
            <person name="Liu B."/>
            <person name="Eaton Z."/>
            <person name="Mclaughlin S."/>
            <person name="Kingan S."/>
            <person name="Baybayan P."/>
            <person name="Concepcion G."/>
            <person name="Jordan M."/>
            <person name="Riva A."/>
            <person name="Barbazuk W."/>
            <person name="Harkins T."/>
        </authorList>
    </citation>
    <scope>NUCLEOTIDE SEQUENCE [LARGE SCALE GENOMIC DNA]</scope>
    <source>
        <strain evidence="5">cv. Jamaican Lion 4</strain>
        <tissue evidence="4">Leaf</tissue>
    </source>
</reference>
<evidence type="ECO:0000259" key="2">
    <source>
        <dbReference type="Pfam" id="PF14111"/>
    </source>
</evidence>
<evidence type="ECO:0000256" key="1">
    <source>
        <dbReference type="SAM" id="MobiDB-lite"/>
    </source>
</evidence>
<dbReference type="Pfam" id="PF14111">
    <property type="entry name" value="DUF4283"/>
    <property type="match status" value="1"/>
</dbReference>
<dbReference type="InterPro" id="IPR025836">
    <property type="entry name" value="Zn_knuckle_CX2CX4HX4C"/>
</dbReference>
<dbReference type="Proteomes" id="UP000583929">
    <property type="component" value="Unassembled WGS sequence"/>
</dbReference>
<feature type="domain" description="Zinc knuckle CX2CX4HX4C" evidence="3">
    <location>
        <begin position="179"/>
        <end position="224"/>
    </location>
</feature>
<dbReference type="PANTHER" id="PTHR31286">
    <property type="entry name" value="GLYCINE-RICH CELL WALL STRUCTURAL PROTEIN 1.8-LIKE"/>
    <property type="match status" value="1"/>
</dbReference>
<evidence type="ECO:0000313" key="4">
    <source>
        <dbReference type="EMBL" id="KAF4366640.1"/>
    </source>
</evidence>
<dbReference type="InterPro" id="IPR025558">
    <property type="entry name" value="DUF4283"/>
</dbReference>
<gene>
    <name evidence="4" type="ORF">G4B88_010715</name>
</gene>
<evidence type="ECO:0000259" key="3">
    <source>
        <dbReference type="Pfam" id="PF14392"/>
    </source>
</evidence>
<evidence type="ECO:0008006" key="6">
    <source>
        <dbReference type="Google" id="ProtNLM"/>
    </source>
</evidence>
<protein>
    <recommendedName>
        <fullName evidence="6">CCHC-type domain-containing protein</fullName>
    </recommendedName>
</protein>
<dbReference type="Pfam" id="PF14392">
    <property type="entry name" value="zf-CCHC_4"/>
    <property type="match status" value="1"/>
</dbReference>
<dbReference type="InterPro" id="IPR040256">
    <property type="entry name" value="At4g02000-like"/>
</dbReference>
<accession>A0A7J6FA51</accession>
<name>A0A7J6FA51_CANSA</name>
<evidence type="ECO:0000313" key="5">
    <source>
        <dbReference type="Proteomes" id="UP000583929"/>
    </source>
</evidence>
<organism evidence="4 5">
    <name type="scientific">Cannabis sativa</name>
    <name type="common">Hemp</name>
    <name type="synonym">Marijuana</name>
    <dbReference type="NCBI Taxonomy" id="3483"/>
    <lineage>
        <taxon>Eukaryota</taxon>
        <taxon>Viridiplantae</taxon>
        <taxon>Streptophyta</taxon>
        <taxon>Embryophyta</taxon>
        <taxon>Tracheophyta</taxon>
        <taxon>Spermatophyta</taxon>
        <taxon>Magnoliopsida</taxon>
        <taxon>eudicotyledons</taxon>
        <taxon>Gunneridae</taxon>
        <taxon>Pentapetalae</taxon>
        <taxon>rosids</taxon>
        <taxon>fabids</taxon>
        <taxon>Rosales</taxon>
        <taxon>Cannabaceae</taxon>
        <taxon>Cannabis</taxon>
    </lineage>
</organism>
<dbReference type="EMBL" id="JAATIQ010000254">
    <property type="protein sequence ID" value="KAF4366640.1"/>
    <property type="molecule type" value="Genomic_DNA"/>
</dbReference>
<sequence length="686" mass="74806">MELVNAADAPIRGKVISCLDATISLSPSASSIKALSSLCLYGMIVAPMAVDENDILGFVSKVWNKKVAVFALDVGSTLNCFKLGFQCEEDKQWVLDNAPWSFRGYTFALRAWMPRFEGSVSMDAFCLWVQIHNLPHEFFSKDNGSRLGGLIGKVIRVELEEDNPSSWNTFLRVLVEVNLKKPLVSGCYFDLDSGVKRWLQFKYEKIGIFCYFCGLLGHQRRGCNLSTPVTVANLEGNPSPLFGPWLSTDSKYQDVFSGASNKNTMVAVSKVASPVGGLRCTALSSQPRLAGSGAKVKINVDRGPRRGLMLMDRVSPGKGQKTLNRWVPKKVAEGVKRGNAENGIMAPEILNSGERSPAQLPILKELTVGEKVGHPLVLNNESNEERPLGNVEGFKEVDTLPISKAIGPSGPSGPKGNSYSSNNAKFSQAGFTCGQLGMSRVGPLEAIVISDGPNGLPCDGSTFKNSLDHGKRHGDLESWPTAINEKNENLVENVGNVQYGSSLLEGGDRGVAHTDIGNGKCVVDEENALSHFFKAQEELLHDLKHFGELDLYEIKRIGGDIGVPTSSDTNARTTPFKKRKFEGSASLCLRPHKIIRTHPDVVRDFPWDTIEKDRESKVVDDDPSEESSDSPSCNEAMFWGSHSAHNKRTSSAEVELIETAPQAAHLRLLGTVILGPVVVEKQLHEC</sequence>
<dbReference type="AlphaFoldDB" id="A0A7J6FA51"/>